<evidence type="ECO:0000313" key="2">
    <source>
        <dbReference type="EMBL" id="WMV24524.1"/>
    </source>
</evidence>
<organism evidence="2 3">
    <name type="scientific">Solanum verrucosum</name>
    <dbReference type="NCBI Taxonomy" id="315347"/>
    <lineage>
        <taxon>Eukaryota</taxon>
        <taxon>Viridiplantae</taxon>
        <taxon>Streptophyta</taxon>
        <taxon>Embryophyta</taxon>
        <taxon>Tracheophyta</taxon>
        <taxon>Spermatophyta</taxon>
        <taxon>Magnoliopsida</taxon>
        <taxon>eudicotyledons</taxon>
        <taxon>Gunneridae</taxon>
        <taxon>Pentapetalae</taxon>
        <taxon>asterids</taxon>
        <taxon>lamiids</taxon>
        <taxon>Solanales</taxon>
        <taxon>Solanaceae</taxon>
        <taxon>Solanoideae</taxon>
        <taxon>Solaneae</taxon>
        <taxon>Solanum</taxon>
    </lineage>
</organism>
<accession>A0AAF0QIT4</accession>
<dbReference type="PANTHER" id="PTHR46148:SF56">
    <property type="entry name" value="RETROTRANSPOSON PROTEIN"/>
    <property type="match status" value="1"/>
</dbReference>
<protein>
    <recommendedName>
        <fullName evidence="1">Tf2-1-like SH3-like domain-containing protein</fullName>
    </recommendedName>
</protein>
<feature type="non-terminal residue" evidence="2">
    <location>
        <position position="1"/>
    </location>
</feature>
<keyword evidence="3" id="KW-1185">Reference proteome</keyword>
<reference evidence="2" key="1">
    <citation type="submission" date="2023-08" db="EMBL/GenBank/DDBJ databases">
        <title>A de novo genome assembly of Solanum verrucosum Schlechtendal, a Mexican diploid species geographically isolated from the other diploid A-genome species in potato relatives.</title>
        <authorList>
            <person name="Hosaka K."/>
        </authorList>
    </citation>
    <scope>NUCLEOTIDE SEQUENCE</scope>
    <source>
        <tissue evidence="2">Young leaves</tissue>
    </source>
</reference>
<name>A0AAF0QIT4_SOLVR</name>
<sequence>LGSVLMKNGKVIPYVSRQLKRRCVEILKDYDMRVPYHPSKTNVVEDALSRFSLRSVAHLEKGKLSSRYIVPYRILSRTGKVAYKLELAVEFAAVHLMIHVSMLKKCFGDPFLIVPLDIGGEKYSLFFEEVLVQILDLHVHKFITKEIASLTVLWRNHFVEEVLSEAEQDMKDRCPELFVHLVNETVDYDAGGVIVQNEIESKLVIEMMEKQDSDPILL</sequence>
<evidence type="ECO:0000259" key="1">
    <source>
        <dbReference type="Pfam" id="PF24626"/>
    </source>
</evidence>
<feature type="domain" description="Tf2-1-like SH3-like" evidence="1">
    <location>
        <begin position="58"/>
        <end position="106"/>
    </location>
</feature>
<evidence type="ECO:0000313" key="3">
    <source>
        <dbReference type="Proteomes" id="UP001234989"/>
    </source>
</evidence>
<proteinExistence type="predicted"/>
<dbReference type="PANTHER" id="PTHR46148">
    <property type="entry name" value="CHROMO DOMAIN-CONTAINING PROTEIN"/>
    <property type="match status" value="1"/>
</dbReference>
<dbReference type="Pfam" id="PF24626">
    <property type="entry name" value="SH3_Tf2-1"/>
    <property type="match status" value="1"/>
</dbReference>
<dbReference type="AlphaFoldDB" id="A0AAF0QIT4"/>
<gene>
    <name evidence="2" type="ORF">MTR67_017909</name>
</gene>
<dbReference type="EMBL" id="CP133615">
    <property type="protein sequence ID" value="WMV24524.1"/>
    <property type="molecule type" value="Genomic_DNA"/>
</dbReference>
<dbReference type="InterPro" id="IPR056924">
    <property type="entry name" value="SH3_Tf2-1"/>
</dbReference>
<dbReference type="Proteomes" id="UP001234989">
    <property type="component" value="Chromosome 4"/>
</dbReference>